<evidence type="ECO:0000313" key="3">
    <source>
        <dbReference type="EMBL" id="KAJ8320074.1"/>
    </source>
</evidence>
<dbReference type="PIRSF" id="PIRSF037943">
    <property type="entry name" value="Sperm-assoc_antigen_PAG7"/>
    <property type="match status" value="1"/>
</dbReference>
<feature type="compositionally biased region" description="Polar residues" evidence="1">
    <location>
        <begin position="239"/>
        <end position="249"/>
    </location>
</feature>
<dbReference type="PROSITE" id="PS51061">
    <property type="entry name" value="R3H"/>
    <property type="match status" value="1"/>
</dbReference>
<name>A0ABQ9FS37_TEGGR</name>
<dbReference type="InterPro" id="IPR017330">
    <property type="entry name" value="SPAG7"/>
</dbReference>
<keyword evidence="4" id="KW-1185">Reference proteome</keyword>
<dbReference type="InterPro" id="IPR036867">
    <property type="entry name" value="R3H_dom_sf"/>
</dbReference>
<dbReference type="SMART" id="SM00393">
    <property type="entry name" value="R3H"/>
    <property type="match status" value="1"/>
</dbReference>
<dbReference type="PANTHER" id="PTHR13498">
    <property type="entry name" value="SPERM ASSOCIATED ANTIGEN 7"/>
    <property type="match status" value="1"/>
</dbReference>
<feature type="domain" description="R3H" evidence="2">
    <location>
        <begin position="44"/>
        <end position="107"/>
    </location>
</feature>
<feature type="region of interest" description="Disordered" evidence="1">
    <location>
        <begin position="186"/>
        <end position="249"/>
    </location>
</feature>
<protein>
    <recommendedName>
        <fullName evidence="2">R3H domain-containing protein</fullName>
    </recommendedName>
</protein>
<reference evidence="3 4" key="1">
    <citation type="submission" date="2022-12" db="EMBL/GenBank/DDBJ databases">
        <title>Chromosome-level genome of Tegillarca granosa.</title>
        <authorList>
            <person name="Kim J."/>
        </authorList>
    </citation>
    <scope>NUCLEOTIDE SEQUENCE [LARGE SCALE GENOMIC DNA]</scope>
    <source>
        <strain evidence="3">Teg-2019</strain>
        <tissue evidence="3">Adductor muscle</tissue>
    </source>
</reference>
<organism evidence="3 4">
    <name type="scientific">Tegillarca granosa</name>
    <name type="common">Malaysian cockle</name>
    <name type="synonym">Anadara granosa</name>
    <dbReference type="NCBI Taxonomy" id="220873"/>
    <lineage>
        <taxon>Eukaryota</taxon>
        <taxon>Metazoa</taxon>
        <taxon>Spiralia</taxon>
        <taxon>Lophotrochozoa</taxon>
        <taxon>Mollusca</taxon>
        <taxon>Bivalvia</taxon>
        <taxon>Autobranchia</taxon>
        <taxon>Pteriomorphia</taxon>
        <taxon>Arcoida</taxon>
        <taxon>Arcoidea</taxon>
        <taxon>Arcidae</taxon>
        <taxon>Tegillarca</taxon>
    </lineage>
</organism>
<evidence type="ECO:0000259" key="2">
    <source>
        <dbReference type="PROSITE" id="PS51061"/>
    </source>
</evidence>
<gene>
    <name evidence="3" type="ORF">KUTeg_001661</name>
</gene>
<feature type="region of interest" description="Disordered" evidence="1">
    <location>
        <begin position="1"/>
        <end position="25"/>
    </location>
</feature>
<dbReference type="PANTHER" id="PTHR13498:SF3">
    <property type="entry name" value="SPERM-ASSOCIATED ANTIGEN 7"/>
    <property type="match status" value="1"/>
</dbReference>
<proteinExistence type="predicted"/>
<comment type="caution">
    <text evidence="3">The sequence shown here is derived from an EMBL/GenBank/DDBJ whole genome shotgun (WGS) entry which is preliminary data.</text>
</comment>
<dbReference type="SUPFAM" id="SSF82708">
    <property type="entry name" value="R3H domain"/>
    <property type="match status" value="1"/>
</dbReference>
<dbReference type="EMBL" id="JARBDR010000141">
    <property type="protein sequence ID" value="KAJ8320074.1"/>
    <property type="molecule type" value="Genomic_DNA"/>
</dbReference>
<dbReference type="Pfam" id="PF01424">
    <property type="entry name" value="R3H"/>
    <property type="match status" value="1"/>
</dbReference>
<dbReference type="InterPro" id="IPR034068">
    <property type="entry name" value="R3H_sperm-antigen"/>
</dbReference>
<dbReference type="InterPro" id="IPR001374">
    <property type="entry name" value="R3H_dom"/>
</dbReference>
<evidence type="ECO:0000313" key="4">
    <source>
        <dbReference type="Proteomes" id="UP001217089"/>
    </source>
</evidence>
<evidence type="ECO:0000256" key="1">
    <source>
        <dbReference type="SAM" id="MobiDB-lite"/>
    </source>
</evidence>
<sequence>MDLLGSILGSMEKPPSLGDEEKKKVKAQKALIEKQQEAEKKKLNHFRIKIEKRIHEFIKDGTKQNFKFEPMDKVYRAIVHEVADVAGLTSFSFGEEEEDRYVMLWKKEFAPCDEELLAYRKGEQWDPEKAKELAKQKELALLQDEADARSKPTTIIPATNYKDKYKHLIGEDAAKDAAKQTMANRSYGFVPSENKRDQRTIEQVLADTRAKKKLKTSHSSTVTESTDEADNSKEEAADTPTSSSQLTTS</sequence>
<dbReference type="CDD" id="cd02636">
    <property type="entry name" value="R3H_sperm-antigen"/>
    <property type="match status" value="1"/>
</dbReference>
<accession>A0ABQ9FS37</accession>
<dbReference type="Gene3D" id="3.30.1370.50">
    <property type="entry name" value="R3H-like domain"/>
    <property type="match status" value="1"/>
</dbReference>
<dbReference type="Proteomes" id="UP001217089">
    <property type="component" value="Unassembled WGS sequence"/>
</dbReference>